<name>E1QIW2_DESB2</name>
<sequence>MNILITGGAGFIGVNLTAKLNAIGVSPRIIDNEVLGKEANLAGLSYTYIKADIRDANACIDAVKGMDCVVHLAADTRVIPSIENPRFNFDNNTLGTFNLLEAMRQTKVGRIVAASTGGAILGERTPPVHEEMLPKPVSPYGASKLAMEGYLSAFAGSYGIAATALRFSNVYGERSIHKGSVVAAFFRRIIAGKSITIYGDGEQIRDYVYIKDLCDGIIKAVNSGKAGVFQLGTGIPTTLNQLVALMREVTGREIEVLYEPFRDGEIRHTYCDIAKARRELGFDPATPLKDGLTATWNWFLAQ</sequence>
<dbReference type="RefSeq" id="WP_013258946.1">
    <property type="nucleotide sequence ID" value="NC_014365.1"/>
</dbReference>
<evidence type="ECO:0000256" key="1">
    <source>
        <dbReference type="ARBA" id="ARBA00007637"/>
    </source>
</evidence>
<dbReference type="Gene3D" id="3.40.50.720">
    <property type="entry name" value="NAD(P)-binding Rossmann-like Domain"/>
    <property type="match status" value="1"/>
</dbReference>
<dbReference type="PROSITE" id="PS00061">
    <property type="entry name" value="ADH_SHORT"/>
    <property type="match status" value="1"/>
</dbReference>
<organism evidence="3 4">
    <name type="scientific">Desulfarculus baarsii (strain ATCC 33931 / DSM 2075 / LMG 7858 / VKM B-1802 / 2st14)</name>
    <dbReference type="NCBI Taxonomy" id="644282"/>
    <lineage>
        <taxon>Bacteria</taxon>
        <taxon>Pseudomonadati</taxon>
        <taxon>Thermodesulfobacteriota</taxon>
        <taxon>Desulfarculia</taxon>
        <taxon>Desulfarculales</taxon>
        <taxon>Desulfarculaceae</taxon>
        <taxon>Desulfarculus</taxon>
    </lineage>
</organism>
<dbReference type="HOGENOM" id="CLU_007383_1_7_7"/>
<accession>E1QIW2</accession>
<dbReference type="PANTHER" id="PTHR43000">
    <property type="entry name" value="DTDP-D-GLUCOSE 4,6-DEHYDRATASE-RELATED"/>
    <property type="match status" value="1"/>
</dbReference>
<feature type="domain" description="NAD-dependent epimerase/dehydratase" evidence="2">
    <location>
        <begin position="3"/>
        <end position="229"/>
    </location>
</feature>
<evidence type="ECO:0000259" key="2">
    <source>
        <dbReference type="Pfam" id="PF01370"/>
    </source>
</evidence>
<dbReference type="eggNOG" id="COG0451">
    <property type="taxonomic scope" value="Bacteria"/>
</dbReference>
<dbReference type="SUPFAM" id="SSF51735">
    <property type="entry name" value="NAD(P)-binding Rossmann-fold domains"/>
    <property type="match status" value="1"/>
</dbReference>
<dbReference type="PRINTS" id="PR01713">
    <property type="entry name" value="NUCEPIMERASE"/>
</dbReference>
<dbReference type="EMBL" id="CP002085">
    <property type="protein sequence ID" value="ADK85505.1"/>
    <property type="molecule type" value="Genomic_DNA"/>
</dbReference>
<dbReference type="Proteomes" id="UP000009047">
    <property type="component" value="Chromosome"/>
</dbReference>
<dbReference type="InterPro" id="IPR020904">
    <property type="entry name" value="Sc_DH/Rdtase_CS"/>
</dbReference>
<evidence type="ECO:0000313" key="4">
    <source>
        <dbReference type="Proteomes" id="UP000009047"/>
    </source>
</evidence>
<gene>
    <name evidence="3" type="ordered locus">Deba_2140</name>
</gene>
<dbReference type="InterPro" id="IPR036291">
    <property type="entry name" value="NAD(P)-bd_dom_sf"/>
</dbReference>
<dbReference type="Pfam" id="PF01370">
    <property type="entry name" value="Epimerase"/>
    <property type="match status" value="1"/>
</dbReference>
<dbReference type="OrthoDB" id="9769113at2"/>
<protein>
    <submittedName>
        <fullName evidence="3">NAD-dependent epimerase/dehydratase</fullName>
    </submittedName>
</protein>
<dbReference type="KEGG" id="dbr:Deba_2140"/>
<proteinExistence type="inferred from homology"/>
<reference evidence="3 4" key="1">
    <citation type="journal article" date="2010" name="Stand. Genomic Sci.">
        <title>Complete genome sequence of Desulfarculus baarsii type strain (2st14).</title>
        <authorList>
            <person name="Sun H."/>
            <person name="Spring S."/>
            <person name="Lapidus A."/>
            <person name="Davenport K."/>
            <person name="Del Rio T.G."/>
            <person name="Tice H."/>
            <person name="Nolan M."/>
            <person name="Copeland A."/>
            <person name="Cheng J.F."/>
            <person name="Lucas S."/>
            <person name="Tapia R."/>
            <person name="Goodwin L."/>
            <person name="Pitluck S."/>
            <person name="Ivanova N."/>
            <person name="Pagani I."/>
            <person name="Mavromatis K."/>
            <person name="Ovchinnikova G."/>
            <person name="Pati A."/>
            <person name="Chen A."/>
            <person name="Palaniappan K."/>
            <person name="Hauser L."/>
            <person name="Chang Y.J."/>
            <person name="Jeffries C.D."/>
            <person name="Detter J.C."/>
            <person name="Han C."/>
            <person name="Rohde M."/>
            <person name="Brambilla E."/>
            <person name="Goker M."/>
            <person name="Woyke T."/>
            <person name="Bristow J."/>
            <person name="Eisen J.A."/>
            <person name="Markowitz V."/>
            <person name="Hugenholtz P."/>
            <person name="Kyrpides N.C."/>
            <person name="Klenk H.P."/>
            <person name="Land M."/>
        </authorList>
    </citation>
    <scope>NUCLEOTIDE SEQUENCE [LARGE SCALE GENOMIC DNA]</scope>
    <source>
        <strain evidence="4">ATCC 33931 / DSM 2075 / LMG 7858 / VKM B-1802 / 2st14</strain>
    </source>
</reference>
<dbReference type="InterPro" id="IPR001509">
    <property type="entry name" value="Epimerase_deHydtase"/>
</dbReference>
<dbReference type="STRING" id="644282.Deba_2140"/>
<dbReference type="AlphaFoldDB" id="E1QIW2"/>
<comment type="similarity">
    <text evidence="1">Belongs to the NAD(P)-dependent epimerase/dehydratase family.</text>
</comment>
<dbReference type="Gene3D" id="3.90.25.10">
    <property type="entry name" value="UDP-galactose 4-epimerase, domain 1"/>
    <property type="match status" value="1"/>
</dbReference>
<evidence type="ECO:0000313" key="3">
    <source>
        <dbReference type="EMBL" id="ADK85505.1"/>
    </source>
</evidence>
<keyword evidence="4" id="KW-1185">Reference proteome</keyword>